<keyword evidence="1" id="KW-0812">Transmembrane</keyword>
<organism evidence="2 3">
    <name type="scientific">Pseudoduganella namucuonensis</name>
    <dbReference type="NCBI Taxonomy" id="1035707"/>
    <lineage>
        <taxon>Bacteria</taxon>
        <taxon>Pseudomonadati</taxon>
        <taxon>Pseudomonadota</taxon>
        <taxon>Betaproteobacteria</taxon>
        <taxon>Burkholderiales</taxon>
        <taxon>Oxalobacteraceae</taxon>
        <taxon>Telluria group</taxon>
        <taxon>Pseudoduganella</taxon>
    </lineage>
</organism>
<dbReference type="NCBIfam" id="TIGR02532">
    <property type="entry name" value="IV_pilin_GFxxxE"/>
    <property type="match status" value="1"/>
</dbReference>
<gene>
    <name evidence="2" type="ORF">SAMN05216552_1006136</name>
</gene>
<dbReference type="InterPro" id="IPR045584">
    <property type="entry name" value="Pilin-like"/>
</dbReference>
<keyword evidence="3" id="KW-1185">Reference proteome</keyword>
<proteinExistence type="predicted"/>
<evidence type="ECO:0000313" key="3">
    <source>
        <dbReference type="Proteomes" id="UP000199391"/>
    </source>
</evidence>
<evidence type="ECO:0000313" key="2">
    <source>
        <dbReference type="EMBL" id="SFU63369.1"/>
    </source>
</evidence>
<dbReference type="EMBL" id="FPBO01000006">
    <property type="protein sequence ID" value="SFU63369.1"/>
    <property type="molecule type" value="Genomic_DNA"/>
</dbReference>
<protein>
    <submittedName>
        <fullName evidence="2">Type IV fimbrial biogenesis protein FimT</fullName>
    </submittedName>
</protein>
<feature type="transmembrane region" description="Helical" evidence="1">
    <location>
        <begin position="12"/>
        <end position="32"/>
    </location>
</feature>
<keyword evidence="1" id="KW-1133">Transmembrane helix</keyword>
<accession>A0A1I7HRW0</accession>
<dbReference type="Proteomes" id="UP000199391">
    <property type="component" value="Unassembled WGS sequence"/>
</dbReference>
<dbReference type="AlphaFoldDB" id="A0A1I7HRW0"/>
<keyword evidence="1" id="KW-0472">Membrane</keyword>
<sequence>MFPLGIRRQRGATLIELMMGLAVIAFVLALGMPSMSHWVTMNKATSAGEFYAEGFSMARRQAVLHNAASRIVLSPNLANGQMDWQVDICFPVTGTPCNDQSGAWSTTTTAAANDPDGAAGFTSVFRAADSLPQSDVLAPSLVPDGASTIYFTSLGWVDTTVDARLTRIRLDPADRYHGEIPSVAVSVTLAGMATKCNPTVNAPDSRACPP</sequence>
<evidence type="ECO:0000256" key="1">
    <source>
        <dbReference type="SAM" id="Phobius"/>
    </source>
</evidence>
<reference evidence="3" key="1">
    <citation type="submission" date="2016-10" db="EMBL/GenBank/DDBJ databases">
        <authorList>
            <person name="Varghese N."/>
            <person name="Submissions S."/>
        </authorList>
    </citation>
    <scope>NUCLEOTIDE SEQUENCE [LARGE SCALE GENOMIC DNA]</scope>
    <source>
        <strain evidence="3">CGMCC 1.11014</strain>
    </source>
</reference>
<dbReference type="RefSeq" id="WP_093555140.1">
    <property type="nucleotide sequence ID" value="NZ_FPBO01000006.1"/>
</dbReference>
<dbReference type="InterPro" id="IPR012902">
    <property type="entry name" value="N_methyl_site"/>
</dbReference>
<dbReference type="Pfam" id="PF07963">
    <property type="entry name" value="N_methyl"/>
    <property type="match status" value="1"/>
</dbReference>
<dbReference type="Gene3D" id="3.30.700.10">
    <property type="entry name" value="Glycoprotein, Type 4 Pilin"/>
    <property type="match status" value="1"/>
</dbReference>
<name>A0A1I7HRW0_9BURK</name>
<dbReference type="STRING" id="1035707.SAMN05216552_1006136"/>
<dbReference type="SUPFAM" id="SSF54523">
    <property type="entry name" value="Pili subunits"/>
    <property type="match status" value="1"/>
</dbReference>
<dbReference type="OrthoDB" id="5956286at2"/>